<proteinExistence type="inferred from homology"/>
<dbReference type="PANTHER" id="PTHR42809">
    <property type="entry name" value="FLAVODOXIN 2"/>
    <property type="match status" value="1"/>
</dbReference>
<name>A0ABV8S6H6_9BACL</name>
<feature type="domain" description="Flavodoxin-like" evidence="9">
    <location>
        <begin position="4"/>
        <end position="143"/>
    </location>
</feature>
<evidence type="ECO:0000256" key="2">
    <source>
        <dbReference type="ARBA" id="ARBA00003297"/>
    </source>
</evidence>
<evidence type="ECO:0000256" key="6">
    <source>
        <dbReference type="ARBA" id="ARBA00022643"/>
    </source>
</evidence>
<dbReference type="EMBL" id="JBHSED010000003">
    <property type="protein sequence ID" value="MFC4302528.1"/>
    <property type="molecule type" value="Genomic_DNA"/>
</dbReference>
<reference evidence="11" key="1">
    <citation type="journal article" date="2019" name="Int. J. Syst. Evol. Microbiol.">
        <title>The Global Catalogue of Microorganisms (GCM) 10K type strain sequencing project: providing services to taxonomists for standard genome sequencing and annotation.</title>
        <authorList>
            <consortium name="The Broad Institute Genomics Platform"/>
            <consortium name="The Broad Institute Genome Sequencing Center for Infectious Disease"/>
            <person name="Wu L."/>
            <person name="Ma J."/>
        </authorList>
    </citation>
    <scope>NUCLEOTIDE SEQUENCE [LARGE SCALE GENOMIC DNA]</scope>
    <source>
        <strain evidence="11">CGMCC 4.1641</strain>
    </source>
</reference>
<evidence type="ECO:0000259" key="9">
    <source>
        <dbReference type="PROSITE" id="PS50902"/>
    </source>
</evidence>
<dbReference type="InterPro" id="IPR029039">
    <property type="entry name" value="Flavoprotein-like_sf"/>
</dbReference>
<evidence type="ECO:0000256" key="1">
    <source>
        <dbReference type="ARBA" id="ARBA00001917"/>
    </source>
</evidence>
<evidence type="ECO:0000313" key="10">
    <source>
        <dbReference type="EMBL" id="MFC4302528.1"/>
    </source>
</evidence>
<dbReference type="InterPro" id="IPR050619">
    <property type="entry name" value="Flavodoxin"/>
</dbReference>
<comment type="similarity">
    <text evidence="3 8">Belongs to the flavodoxin family.</text>
</comment>
<comment type="caution">
    <text evidence="10">The sequence shown here is derived from an EMBL/GenBank/DDBJ whole genome shotgun (WGS) entry which is preliminary data.</text>
</comment>
<dbReference type="NCBIfam" id="TIGR01753">
    <property type="entry name" value="flav_short"/>
    <property type="match status" value="1"/>
</dbReference>
<dbReference type="PROSITE" id="PS00201">
    <property type="entry name" value="FLAVODOXIN"/>
    <property type="match status" value="1"/>
</dbReference>
<keyword evidence="5 8" id="KW-0285">Flavoprotein</keyword>
<dbReference type="InterPro" id="IPR001226">
    <property type="entry name" value="Flavodoxin_CS"/>
</dbReference>
<keyword evidence="11" id="KW-1185">Reference proteome</keyword>
<protein>
    <recommendedName>
        <fullName evidence="8">Flavodoxin</fullName>
    </recommendedName>
</protein>
<keyword evidence="4 8" id="KW-0813">Transport</keyword>
<evidence type="ECO:0000256" key="7">
    <source>
        <dbReference type="ARBA" id="ARBA00022982"/>
    </source>
</evidence>
<evidence type="ECO:0000256" key="8">
    <source>
        <dbReference type="RuleBase" id="RU367037"/>
    </source>
</evidence>
<evidence type="ECO:0000256" key="4">
    <source>
        <dbReference type="ARBA" id="ARBA00022448"/>
    </source>
</evidence>
<evidence type="ECO:0000256" key="5">
    <source>
        <dbReference type="ARBA" id="ARBA00022630"/>
    </source>
</evidence>
<dbReference type="Gene3D" id="3.40.50.360">
    <property type="match status" value="1"/>
</dbReference>
<dbReference type="Pfam" id="PF00258">
    <property type="entry name" value="Flavodoxin_1"/>
    <property type="match status" value="1"/>
</dbReference>
<evidence type="ECO:0000313" key="11">
    <source>
        <dbReference type="Proteomes" id="UP001595755"/>
    </source>
</evidence>
<dbReference type="InterPro" id="IPR010087">
    <property type="entry name" value="Flav_short"/>
</dbReference>
<sequence>MADIIVVYASMTGNTEEMAEAIAAGIRAEGAEVIVKSVMDASASELERHDGILLGAYTWGDGELPDEFLDFYEEMDRVRLEGRAAAVFGSCDSCYPAYGAAVDLLNEKLQEVGAELVLPGLKVELSPSSEEMQECRQYGSEFVGYVRSRVRG</sequence>
<dbReference type="PANTHER" id="PTHR42809:SF1">
    <property type="entry name" value="FLAVODOXIN 1"/>
    <property type="match status" value="1"/>
</dbReference>
<gene>
    <name evidence="10" type="ORF">ACFO1S_03625</name>
</gene>
<dbReference type="RefSeq" id="WP_204600601.1">
    <property type="nucleotide sequence ID" value="NZ_JBHSED010000003.1"/>
</dbReference>
<dbReference type="NCBIfam" id="NF005246">
    <property type="entry name" value="PRK06756.1"/>
    <property type="match status" value="1"/>
</dbReference>
<dbReference type="NCBIfam" id="NF005216">
    <property type="entry name" value="PRK06703.1"/>
    <property type="match status" value="1"/>
</dbReference>
<comment type="cofactor">
    <cofactor evidence="1 8">
        <name>FMN</name>
        <dbReference type="ChEBI" id="CHEBI:58210"/>
    </cofactor>
</comment>
<comment type="function">
    <text evidence="2 8">Low-potential electron donor to a number of redox enzymes.</text>
</comment>
<keyword evidence="6 8" id="KW-0288">FMN</keyword>
<organism evidence="10 11">
    <name type="scientific">Cohnella boryungensis</name>
    <dbReference type="NCBI Taxonomy" id="768479"/>
    <lineage>
        <taxon>Bacteria</taxon>
        <taxon>Bacillati</taxon>
        <taxon>Bacillota</taxon>
        <taxon>Bacilli</taxon>
        <taxon>Bacillales</taxon>
        <taxon>Paenibacillaceae</taxon>
        <taxon>Cohnella</taxon>
    </lineage>
</organism>
<dbReference type="Proteomes" id="UP001595755">
    <property type="component" value="Unassembled WGS sequence"/>
</dbReference>
<accession>A0ABV8S6H6</accession>
<keyword evidence="7 8" id="KW-0249">Electron transport</keyword>
<evidence type="ECO:0000256" key="3">
    <source>
        <dbReference type="ARBA" id="ARBA00005267"/>
    </source>
</evidence>
<dbReference type="PROSITE" id="PS50902">
    <property type="entry name" value="FLAVODOXIN_LIKE"/>
    <property type="match status" value="1"/>
</dbReference>
<dbReference type="SUPFAM" id="SSF52218">
    <property type="entry name" value="Flavoproteins"/>
    <property type="match status" value="1"/>
</dbReference>
<dbReference type="InterPro" id="IPR008254">
    <property type="entry name" value="Flavodoxin/NO_synth"/>
</dbReference>